<dbReference type="Proteomes" id="UP001597277">
    <property type="component" value="Unassembled WGS sequence"/>
</dbReference>
<accession>A0ABW4L4E9</accession>
<keyword evidence="3" id="KW-1185">Reference proteome</keyword>
<evidence type="ECO:0000256" key="1">
    <source>
        <dbReference type="SAM" id="MobiDB-lite"/>
    </source>
</evidence>
<dbReference type="RefSeq" id="WP_388004769.1">
    <property type="nucleotide sequence ID" value="NZ_JBHUEE010000003.1"/>
</dbReference>
<comment type="caution">
    <text evidence="2">The sequence shown here is derived from an EMBL/GenBank/DDBJ whole genome shotgun (WGS) entry which is preliminary data.</text>
</comment>
<name>A0ABW4L4E9_9MICO</name>
<organism evidence="2 3">
    <name type="scientific">Georgenia deserti</name>
    <dbReference type="NCBI Taxonomy" id="2093781"/>
    <lineage>
        <taxon>Bacteria</taxon>
        <taxon>Bacillati</taxon>
        <taxon>Actinomycetota</taxon>
        <taxon>Actinomycetes</taxon>
        <taxon>Micrococcales</taxon>
        <taxon>Bogoriellaceae</taxon>
        <taxon>Georgenia</taxon>
    </lineage>
</organism>
<gene>
    <name evidence="2" type="ORF">ACFSE6_08070</name>
</gene>
<feature type="region of interest" description="Disordered" evidence="1">
    <location>
        <begin position="25"/>
        <end position="52"/>
    </location>
</feature>
<proteinExistence type="predicted"/>
<evidence type="ECO:0000313" key="2">
    <source>
        <dbReference type="EMBL" id="MFD1717787.1"/>
    </source>
</evidence>
<dbReference type="EMBL" id="JBHUEE010000003">
    <property type="protein sequence ID" value="MFD1717787.1"/>
    <property type="molecule type" value="Genomic_DNA"/>
</dbReference>
<sequence>MSFVLIASGFALIVYIAHLVWAPRGEGSDDTDPGSPPPDRPLEGASWPPRSL</sequence>
<protein>
    <submittedName>
        <fullName evidence="2">Uncharacterized protein</fullName>
    </submittedName>
</protein>
<reference evidence="3" key="1">
    <citation type="journal article" date="2019" name="Int. J. Syst. Evol. Microbiol.">
        <title>The Global Catalogue of Microorganisms (GCM) 10K type strain sequencing project: providing services to taxonomists for standard genome sequencing and annotation.</title>
        <authorList>
            <consortium name="The Broad Institute Genomics Platform"/>
            <consortium name="The Broad Institute Genome Sequencing Center for Infectious Disease"/>
            <person name="Wu L."/>
            <person name="Ma J."/>
        </authorList>
    </citation>
    <scope>NUCLEOTIDE SEQUENCE [LARGE SCALE GENOMIC DNA]</scope>
    <source>
        <strain evidence="3">JCM 17130</strain>
    </source>
</reference>
<evidence type="ECO:0000313" key="3">
    <source>
        <dbReference type="Proteomes" id="UP001597277"/>
    </source>
</evidence>